<gene>
    <name evidence="3" type="ORF">N864_14000</name>
</gene>
<feature type="transmembrane region" description="Helical" evidence="2">
    <location>
        <begin position="214"/>
        <end position="234"/>
    </location>
</feature>
<evidence type="ECO:0000313" key="3">
    <source>
        <dbReference type="EMBL" id="EWT06956.1"/>
    </source>
</evidence>
<evidence type="ECO:0008006" key="5">
    <source>
        <dbReference type="Google" id="ProtNLM"/>
    </source>
</evidence>
<accession>W9GL14</accession>
<dbReference type="RefSeq" id="WP_034714375.1">
    <property type="nucleotide sequence ID" value="NZ_AWQS01000027.1"/>
</dbReference>
<feature type="transmembrane region" description="Helical" evidence="2">
    <location>
        <begin position="17"/>
        <end position="36"/>
    </location>
</feature>
<reference evidence="4" key="1">
    <citation type="submission" date="2013-08" db="EMBL/GenBank/DDBJ databases">
        <title>Intrasporangium oryzae NRRL B-24470.</title>
        <authorList>
            <person name="Liu H."/>
            <person name="Wang G."/>
        </authorList>
    </citation>
    <scope>NUCLEOTIDE SEQUENCE [LARGE SCALE GENOMIC DNA]</scope>
    <source>
        <strain evidence="4">Q5-1</strain>
    </source>
</reference>
<dbReference type="AlphaFoldDB" id="W9GL14"/>
<sequence length="276" mass="28673">MKPADLSEEPTRGGRHLGWLGLLTTLLTGATFAVAYTTPPRSGPLCTTGCIPPPYTDAARFVPRDYLWMYPAILVTMLIIVLVAAVTVHPTSPGRGLLGRGSLVMVGIGAGVLILDYGIQLAVVQPMLSLGEADGLGFLTQYHPHGVFIGLEDIGYTALAVGFLLAGAGLTPARRAEQVIRWVLGLGGGIVVAALAVMAPMYGSDLAYRFELVAISVTWLAVVLVGAALAVAHLRRARPASSRGAPPAEASPAAYPSSAQEVRGQRAESLHGSGTS</sequence>
<dbReference type="OrthoDB" id="4965056at2"/>
<keyword evidence="4" id="KW-1185">Reference proteome</keyword>
<dbReference type="Proteomes" id="UP000019494">
    <property type="component" value="Unassembled WGS sequence"/>
</dbReference>
<comment type="caution">
    <text evidence="3">The sequence shown here is derived from an EMBL/GenBank/DDBJ whole genome shotgun (WGS) entry which is preliminary data.</text>
</comment>
<keyword evidence="2" id="KW-1133">Transmembrane helix</keyword>
<feature type="transmembrane region" description="Helical" evidence="2">
    <location>
        <begin position="103"/>
        <end position="128"/>
    </location>
</feature>
<keyword evidence="2" id="KW-0472">Membrane</keyword>
<feature type="compositionally biased region" description="Low complexity" evidence="1">
    <location>
        <begin position="240"/>
        <end position="259"/>
    </location>
</feature>
<feature type="transmembrane region" description="Helical" evidence="2">
    <location>
        <begin position="182"/>
        <end position="202"/>
    </location>
</feature>
<proteinExistence type="predicted"/>
<feature type="transmembrane region" description="Helical" evidence="2">
    <location>
        <begin position="68"/>
        <end position="91"/>
    </location>
</feature>
<feature type="transmembrane region" description="Helical" evidence="2">
    <location>
        <begin position="148"/>
        <end position="170"/>
    </location>
</feature>
<evidence type="ECO:0000256" key="2">
    <source>
        <dbReference type="SAM" id="Phobius"/>
    </source>
</evidence>
<organism evidence="3 4">
    <name type="scientific">Intrasporangium chromatireducens Q5-1</name>
    <dbReference type="NCBI Taxonomy" id="584657"/>
    <lineage>
        <taxon>Bacteria</taxon>
        <taxon>Bacillati</taxon>
        <taxon>Actinomycetota</taxon>
        <taxon>Actinomycetes</taxon>
        <taxon>Micrococcales</taxon>
        <taxon>Intrasporangiaceae</taxon>
        <taxon>Intrasporangium</taxon>
    </lineage>
</organism>
<dbReference type="EMBL" id="AWQS01000027">
    <property type="protein sequence ID" value="EWT06956.1"/>
    <property type="molecule type" value="Genomic_DNA"/>
</dbReference>
<keyword evidence="2" id="KW-0812">Transmembrane</keyword>
<protein>
    <recommendedName>
        <fullName evidence="5">DUF998 domain-containing protein</fullName>
    </recommendedName>
</protein>
<feature type="region of interest" description="Disordered" evidence="1">
    <location>
        <begin position="240"/>
        <end position="276"/>
    </location>
</feature>
<evidence type="ECO:0000256" key="1">
    <source>
        <dbReference type="SAM" id="MobiDB-lite"/>
    </source>
</evidence>
<evidence type="ECO:0000313" key="4">
    <source>
        <dbReference type="Proteomes" id="UP000019494"/>
    </source>
</evidence>
<name>W9GL14_9MICO</name>